<dbReference type="Pfam" id="PF19502">
    <property type="entry name" value="DUF6036"/>
    <property type="match status" value="1"/>
</dbReference>
<gene>
    <name evidence="2" type="ORF">LF1_23430</name>
</gene>
<evidence type="ECO:0000313" key="3">
    <source>
        <dbReference type="Proteomes" id="UP000322699"/>
    </source>
</evidence>
<dbReference type="OrthoDB" id="1551055at2"/>
<evidence type="ECO:0000259" key="1">
    <source>
        <dbReference type="Pfam" id="PF19502"/>
    </source>
</evidence>
<protein>
    <recommendedName>
        <fullName evidence="1">DUF6036 domain-containing protein</fullName>
    </recommendedName>
</protein>
<dbReference type="EMBL" id="VRLW01000001">
    <property type="protein sequence ID" value="KAA1259806.1"/>
    <property type="molecule type" value="Genomic_DNA"/>
</dbReference>
<reference evidence="2 3" key="1">
    <citation type="submission" date="2019-08" db="EMBL/GenBank/DDBJ databases">
        <title>Deep-cultivation of Planctomycetes and their phenomic and genomic characterization uncovers novel biology.</title>
        <authorList>
            <person name="Wiegand S."/>
            <person name="Jogler M."/>
            <person name="Boedeker C."/>
            <person name="Pinto D."/>
            <person name="Vollmers J."/>
            <person name="Rivas-Marin E."/>
            <person name="Kohn T."/>
            <person name="Peeters S.H."/>
            <person name="Heuer A."/>
            <person name="Rast P."/>
            <person name="Oberbeckmann S."/>
            <person name="Bunk B."/>
            <person name="Jeske O."/>
            <person name="Meyerdierks A."/>
            <person name="Storesund J.E."/>
            <person name="Kallscheuer N."/>
            <person name="Luecker S."/>
            <person name="Lage O.M."/>
            <person name="Pohl T."/>
            <person name="Merkel B.J."/>
            <person name="Hornburger P."/>
            <person name="Mueller R.-W."/>
            <person name="Bruemmer F."/>
            <person name="Labrenz M."/>
            <person name="Spormann A.M."/>
            <person name="Op Den Camp H."/>
            <person name="Overmann J."/>
            <person name="Amann R."/>
            <person name="Jetten M.S.M."/>
            <person name="Mascher T."/>
            <person name="Medema M.H."/>
            <person name="Devos D.P."/>
            <person name="Kaster A.-K."/>
            <person name="Ovreas L."/>
            <person name="Rohde M."/>
            <person name="Galperin M.Y."/>
            <person name="Jogler C."/>
        </authorList>
    </citation>
    <scope>NUCLEOTIDE SEQUENCE [LARGE SCALE GENOMIC DNA]</scope>
    <source>
        <strain evidence="2 3">LF1</strain>
    </source>
</reference>
<organism evidence="2 3">
    <name type="scientific">Rubripirellula obstinata</name>
    <dbReference type="NCBI Taxonomy" id="406547"/>
    <lineage>
        <taxon>Bacteria</taxon>
        <taxon>Pseudomonadati</taxon>
        <taxon>Planctomycetota</taxon>
        <taxon>Planctomycetia</taxon>
        <taxon>Pirellulales</taxon>
        <taxon>Pirellulaceae</taxon>
        <taxon>Rubripirellula</taxon>
    </lineage>
</organism>
<dbReference type="InterPro" id="IPR045792">
    <property type="entry name" value="DUF6036"/>
</dbReference>
<dbReference type="SUPFAM" id="SSF81301">
    <property type="entry name" value="Nucleotidyltransferase"/>
    <property type="match status" value="1"/>
</dbReference>
<proteinExistence type="predicted"/>
<dbReference type="Gene3D" id="3.30.460.40">
    <property type="match status" value="1"/>
</dbReference>
<feature type="domain" description="DUF6036" evidence="1">
    <location>
        <begin position="21"/>
        <end position="160"/>
    </location>
</feature>
<sequence>MIELAMSELERTLFVITSLLTQSGYEYAVMGGLAVRVHSIPRPTHDVDLTVTIDRSDLPKLFASLESLGHTIAGSYQRGWVDEVGGMPLVKVRTYLNESTGIDIDIFLNETEFQKSYLARRIEVNIGEKSLWVVTPEDLILLKLLASRPRDLLDVADILFTQGQLDEVYMQHWAKELGIIDRLKVSFKDT</sequence>
<dbReference type="Proteomes" id="UP000322699">
    <property type="component" value="Unassembled WGS sequence"/>
</dbReference>
<accession>A0A5B1CGX3</accession>
<comment type="caution">
    <text evidence="2">The sequence shown here is derived from an EMBL/GenBank/DDBJ whole genome shotgun (WGS) entry which is preliminary data.</text>
</comment>
<dbReference type="AlphaFoldDB" id="A0A5B1CGX3"/>
<dbReference type="InterPro" id="IPR043519">
    <property type="entry name" value="NT_sf"/>
</dbReference>
<name>A0A5B1CGX3_9BACT</name>
<keyword evidence="3" id="KW-1185">Reference proteome</keyword>
<evidence type="ECO:0000313" key="2">
    <source>
        <dbReference type="EMBL" id="KAA1259806.1"/>
    </source>
</evidence>